<comment type="caution">
    <text evidence="2">The sequence shown here is derived from an EMBL/GenBank/DDBJ whole genome shotgun (WGS) entry which is preliminary data.</text>
</comment>
<feature type="region of interest" description="Disordered" evidence="1">
    <location>
        <begin position="65"/>
        <end position="101"/>
    </location>
</feature>
<proteinExistence type="predicted"/>
<dbReference type="EMBL" id="JBHTJG010000001">
    <property type="protein sequence ID" value="MFD0945640.1"/>
    <property type="molecule type" value="Genomic_DNA"/>
</dbReference>
<accession>A0ABW3H4Q3</accession>
<reference evidence="3" key="1">
    <citation type="journal article" date="2019" name="Int. J. Syst. Evol. Microbiol.">
        <title>The Global Catalogue of Microorganisms (GCM) 10K type strain sequencing project: providing services to taxonomists for standard genome sequencing and annotation.</title>
        <authorList>
            <consortium name="The Broad Institute Genomics Platform"/>
            <consortium name="The Broad Institute Genome Sequencing Center for Infectious Disease"/>
            <person name="Wu L."/>
            <person name="Ma J."/>
        </authorList>
    </citation>
    <scope>NUCLEOTIDE SEQUENCE [LARGE SCALE GENOMIC DNA]</scope>
    <source>
        <strain evidence="3">CCUG 62982</strain>
    </source>
</reference>
<keyword evidence="3" id="KW-1185">Reference proteome</keyword>
<dbReference type="Proteomes" id="UP001596977">
    <property type="component" value="Unassembled WGS sequence"/>
</dbReference>
<dbReference type="RefSeq" id="WP_264942127.1">
    <property type="nucleotide sequence ID" value="NZ_JAPDRA010000001.1"/>
</dbReference>
<sequence length="101" mass="10627">MPFFVPITQCEGVDTGPIVMEAPASQDRMAQRLSQIMWKVEAGALPPCLIIGLADGNETHADAIERAGDGADPRTFRLQPSRDTPRPASCAPGAPPDGKSG</sequence>
<protein>
    <submittedName>
        <fullName evidence="2">Uncharacterized protein</fullName>
    </submittedName>
</protein>
<evidence type="ECO:0000313" key="3">
    <source>
        <dbReference type="Proteomes" id="UP001596977"/>
    </source>
</evidence>
<gene>
    <name evidence="2" type="ORF">ACFQ1E_04755</name>
</gene>
<organism evidence="2 3">
    <name type="scientific">Sphingomonas canadensis</name>
    <dbReference type="NCBI Taxonomy" id="1219257"/>
    <lineage>
        <taxon>Bacteria</taxon>
        <taxon>Pseudomonadati</taxon>
        <taxon>Pseudomonadota</taxon>
        <taxon>Alphaproteobacteria</taxon>
        <taxon>Sphingomonadales</taxon>
        <taxon>Sphingomonadaceae</taxon>
        <taxon>Sphingomonas</taxon>
    </lineage>
</organism>
<evidence type="ECO:0000313" key="2">
    <source>
        <dbReference type="EMBL" id="MFD0945640.1"/>
    </source>
</evidence>
<evidence type="ECO:0000256" key="1">
    <source>
        <dbReference type="SAM" id="MobiDB-lite"/>
    </source>
</evidence>
<feature type="compositionally biased region" description="Basic and acidic residues" evidence="1">
    <location>
        <begin position="65"/>
        <end position="75"/>
    </location>
</feature>
<name>A0ABW3H4Q3_9SPHN</name>